<sequence>MTLAGIQIFLLPPLTVLLCFLFPHVWESVRGFVVHPMPPSSLYAKWFRAHYAGAFFLLLRDLVLCAKMHPPFSSPRYPVRLTVPSSASNEVETWTKKVVIEFGEDGTCDMKFVLLGKQGFCVKLSVHKELSREKSSFSAEKFFELGEISSCLQLEDREDVEIYLETFVLMYFKEMKQRLMKQHVSCILRILKYCRNMDVVALAGGGHKCKSGE</sequence>
<name>A0ABU6SPX5_9FABA</name>
<dbReference type="Proteomes" id="UP001341840">
    <property type="component" value="Unassembled WGS sequence"/>
</dbReference>
<keyword evidence="2" id="KW-1185">Reference proteome</keyword>
<dbReference type="PANTHER" id="PTHR31060">
    <property type="entry name" value="OSJNBA0011J08.25 PROTEIN-RELATED"/>
    <property type="match status" value="1"/>
</dbReference>
<gene>
    <name evidence="1" type="ORF">PIB30_073868</name>
</gene>
<evidence type="ECO:0000313" key="1">
    <source>
        <dbReference type="EMBL" id="MED6138390.1"/>
    </source>
</evidence>
<dbReference type="PANTHER" id="PTHR31060:SF5">
    <property type="entry name" value="PRLI-INTERACTING FACTOR G, PUTATIVE, EXPRESSED-RELATED"/>
    <property type="match status" value="1"/>
</dbReference>
<organism evidence="1 2">
    <name type="scientific">Stylosanthes scabra</name>
    <dbReference type="NCBI Taxonomy" id="79078"/>
    <lineage>
        <taxon>Eukaryota</taxon>
        <taxon>Viridiplantae</taxon>
        <taxon>Streptophyta</taxon>
        <taxon>Embryophyta</taxon>
        <taxon>Tracheophyta</taxon>
        <taxon>Spermatophyta</taxon>
        <taxon>Magnoliopsida</taxon>
        <taxon>eudicotyledons</taxon>
        <taxon>Gunneridae</taxon>
        <taxon>Pentapetalae</taxon>
        <taxon>rosids</taxon>
        <taxon>fabids</taxon>
        <taxon>Fabales</taxon>
        <taxon>Fabaceae</taxon>
        <taxon>Papilionoideae</taxon>
        <taxon>50 kb inversion clade</taxon>
        <taxon>dalbergioids sensu lato</taxon>
        <taxon>Dalbergieae</taxon>
        <taxon>Pterocarpus clade</taxon>
        <taxon>Stylosanthes</taxon>
    </lineage>
</organism>
<dbReference type="EMBL" id="JASCZI010061320">
    <property type="protein sequence ID" value="MED6138390.1"/>
    <property type="molecule type" value="Genomic_DNA"/>
</dbReference>
<accession>A0ABU6SPX5</accession>
<protein>
    <submittedName>
        <fullName evidence="1">Uncharacterized protein</fullName>
    </submittedName>
</protein>
<dbReference type="InterPro" id="IPR038920">
    <property type="entry name" value="At3g05675-like"/>
</dbReference>
<comment type="caution">
    <text evidence="1">The sequence shown here is derived from an EMBL/GenBank/DDBJ whole genome shotgun (WGS) entry which is preliminary data.</text>
</comment>
<reference evidence="1 2" key="1">
    <citation type="journal article" date="2023" name="Plants (Basel)">
        <title>Bridging the Gap: Combining Genomics and Transcriptomics Approaches to Understand Stylosanthes scabra, an Orphan Legume from the Brazilian Caatinga.</title>
        <authorList>
            <person name="Ferreira-Neto J.R.C."/>
            <person name="da Silva M.D."/>
            <person name="Binneck E."/>
            <person name="de Melo N.F."/>
            <person name="da Silva R.H."/>
            <person name="de Melo A.L.T.M."/>
            <person name="Pandolfi V."/>
            <person name="Bustamante F.O."/>
            <person name="Brasileiro-Vidal A.C."/>
            <person name="Benko-Iseppon A.M."/>
        </authorList>
    </citation>
    <scope>NUCLEOTIDE SEQUENCE [LARGE SCALE GENOMIC DNA]</scope>
    <source>
        <tissue evidence="1">Leaves</tissue>
    </source>
</reference>
<evidence type="ECO:0000313" key="2">
    <source>
        <dbReference type="Proteomes" id="UP001341840"/>
    </source>
</evidence>
<proteinExistence type="predicted"/>